<proteinExistence type="predicted"/>
<evidence type="ECO:0000313" key="4">
    <source>
        <dbReference type="Proteomes" id="UP000663874"/>
    </source>
</evidence>
<reference evidence="3" key="1">
    <citation type="submission" date="2021-02" db="EMBL/GenBank/DDBJ databases">
        <authorList>
            <person name="Nowell W R."/>
        </authorList>
    </citation>
    <scope>NUCLEOTIDE SEQUENCE</scope>
</reference>
<organism evidence="3 4">
    <name type="scientific">Rotaria sordida</name>
    <dbReference type="NCBI Taxonomy" id="392033"/>
    <lineage>
        <taxon>Eukaryota</taxon>
        <taxon>Metazoa</taxon>
        <taxon>Spiralia</taxon>
        <taxon>Gnathifera</taxon>
        <taxon>Rotifera</taxon>
        <taxon>Eurotatoria</taxon>
        <taxon>Bdelloidea</taxon>
        <taxon>Philodinida</taxon>
        <taxon>Philodinidae</taxon>
        <taxon>Rotaria</taxon>
    </lineage>
</organism>
<protein>
    <submittedName>
        <fullName evidence="3">Uncharacterized protein</fullName>
    </submittedName>
</protein>
<evidence type="ECO:0000313" key="2">
    <source>
        <dbReference type="EMBL" id="CAF1251302.1"/>
    </source>
</evidence>
<accession>A0A818SDW8</accession>
<evidence type="ECO:0000313" key="3">
    <source>
        <dbReference type="EMBL" id="CAF3668123.1"/>
    </source>
</evidence>
<name>A0A818SDW8_9BILA</name>
<evidence type="ECO:0000256" key="1">
    <source>
        <dbReference type="SAM" id="MobiDB-lite"/>
    </source>
</evidence>
<sequence>MKHRGSLINFWGQQMKLSTSPSTTSAISDFATASSSSPSSSTYQQLEDRTDPHEVSPGPVSSQTVLTSFDASTEITTPFITPAQYQRTIELNSMLTISFASADDRRRTEILCSVKTLDDLCIELPKSSLYLSRSAAYLRLLPKSSNTSED</sequence>
<gene>
    <name evidence="3" type="ORF">FNK824_LOCUS7007</name>
    <name evidence="2" type="ORF">SEV965_LOCUS23748</name>
</gene>
<dbReference type="EMBL" id="CAJOBE010000631">
    <property type="protein sequence ID" value="CAF3668123.1"/>
    <property type="molecule type" value="Genomic_DNA"/>
</dbReference>
<comment type="caution">
    <text evidence="3">The sequence shown here is derived from an EMBL/GenBank/DDBJ whole genome shotgun (WGS) entry which is preliminary data.</text>
</comment>
<feature type="region of interest" description="Disordered" evidence="1">
    <location>
        <begin position="28"/>
        <end position="63"/>
    </location>
</feature>
<dbReference type="Proteomes" id="UP000663889">
    <property type="component" value="Unassembled WGS sequence"/>
</dbReference>
<dbReference type="AlphaFoldDB" id="A0A818SDW8"/>
<dbReference type="Proteomes" id="UP000663874">
    <property type="component" value="Unassembled WGS sequence"/>
</dbReference>
<feature type="compositionally biased region" description="Low complexity" evidence="1">
    <location>
        <begin position="28"/>
        <end position="42"/>
    </location>
</feature>
<dbReference type="EMBL" id="CAJNOU010001780">
    <property type="protein sequence ID" value="CAF1251302.1"/>
    <property type="molecule type" value="Genomic_DNA"/>
</dbReference>